<dbReference type="Pfam" id="PF08659">
    <property type="entry name" value="KR"/>
    <property type="match status" value="1"/>
</dbReference>
<evidence type="ECO:0000256" key="1">
    <source>
        <dbReference type="ARBA" id="ARBA00001957"/>
    </source>
</evidence>
<dbReference type="SUPFAM" id="SSF52777">
    <property type="entry name" value="CoA-dependent acyltransferases"/>
    <property type="match status" value="3"/>
</dbReference>
<dbReference type="PROSITE" id="PS00012">
    <property type="entry name" value="PHOSPHOPANTETHEINE"/>
    <property type="match status" value="2"/>
</dbReference>
<dbReference type="EMBL" id="AQPH01000091">
    <property type="protein sequence ID" value="EPY00459.1"/>
    <property type="molecule type" value="Genomic_DNA"/>
</dbReference>
<sequence>APAPAAITTLAASLGRFDGAYRIDPDGRVHLPQVVRLPAPGTPLSVPDGCVVVTGGLGGMGMTLAEQFAAAGVRVVLLHRRSTVPPDLAFAAYRCDVTDADQVAAVFATIRAEVGAIRGVIHAAGIAGDGYLLSRSREDYEAVLAPKVTGTWNIHRATLGDDLAFFVLASSRTALTGAPGQSDYTAANAFLNAFARYRRRLGLPALALCWNTWSGVGMAARLAGKTISAQSVLAPDQAYGVLAAALASGAEQVVVAMTDEASASFRITEPRMPEAVSVSVPAGEAEVLDIFREELGYDHPLTREDDFFDLGGDSIAGTQIVARIERSLGIKLAIADLLDSGTLGAILDRVFAVRGDCARAVETDLLDIFREELGYDRPLTREDDFFDLGGDSIAGTQIVARIERSLGIKLAIADLLDGGTLGAIVDRALASRETVAVPGLKSAPERDRYPVGREQLAILYADMASETHLGFNLPAFLILPCDLDKPRLEAALATLIRRHEVLRTSFCDFDSEHPNMIVHPFEGFVLEEAHIPDLSHKDDFIRPFDLRREAAFRVKLLVVAERDYVLFFDIHHALADGRTISLLNAELYRLYHGEPLAPVTAQQKDFAWAQLSSPDRAARDYWHNIYPDELPRLDLPADFPRPPIHTGRGGMYEFALADDLVAGIKAVARREGVTNYHVVLCAWSLLAAAYADRREVVIAVSMDRREEHLNTAGMLASLLPLRFDVDWDRPLTEVLRETKRISNDALRHRGYILNDLLMDLRPPPHPERSPLSEMILSYMNFEFASAGQGLFETLRFTKNASKTDLSIFGSDTGDRIGFALEYYADLFSHANVVKIGEDFTEILRRITSGNADAPLRFVPTRTVPAHFQYREIGAVLRNRVVALAHDSGVSAETVVLAAFVALLSRITHRRDLLVEIAPSASVPFTIDDDMEFDDLLKQTVTGLALARTGTLSSPSGEEAMSLGFAYCQGGEVVSGVRGGRYGLFCAVQDGGDGLAVRFEHDPQILSDETARNWLGYFERFLAGVTEGRES</sequence>
<dbReference type="SUPFAM" id="SSF47336">
    <property type="entry name" value="ACP-like"/>
    <property type="match status" value="2"/>
</dbReference>
<dbReference type="PATRIC" id="fig|1316936.3.peg.3176"/>
<dbReference type="InterPro" id="IPR006162">
    <property type="entry name" value="Ppantetheine_attach_site"/>
</dbReference>
<reference evidence="5 6" key="1">
    <citation type="submission" date="2013-04" db="EMBL/GenBank/DDBJ databases">
        <authorList>
            <person name="Kuznetsov B."/>
            <person name="Ivanovsky R."/>
        </authorList>
    </citation>
    <scope>NUCLEOTIDE SEQUENCE [LARGE SCALE GENOMIC DNA]</scope>
    <source>
        <strain evidence="5 6">MGU-K5</strain>
    </source>
</reference>
<evidence type="ECO:0000259" key="4">
    <source>
        <dbReference type="PROSITE" id="PS50075"/>
    </source>
</evidence>
<dbReference type="GO" id="GO:0006633">
    <property type="term" value="P:fatty acid biosynthetic process"/>
    <property type="evidence" value="ECO:0007669"/>
    <property type="project" value="TreeGrafter"/>
</dbReference>
<comment type="caution">
    <text evidence="5">The sequence shown here is derived from an EMBL/GenBank/DDBJ whole genome shotgun (WGS) entry which is preliminary data.</text>
</comment>
<dbReference type="AlphaFoldDB" id="S9S721"/>
<dbReference type="InterPro" id="IPR057326">
    <property type="entry name" value="KR_dom"/>
</dbReference>
<accession>S9S721</accession>
<evidence type="ECO:0000256" key="3">
    <source>
        <dbReference type="ARBA" id="ARBA00022553"/>
    </source>
</evidence>
<dbReference type="GO" id="GO:0004312">
    <property type="term" value="F:fatty acid synthase activity"/>
    <property type="evidence" value="ECO:0007669"/>
    <property type="project" value="TreeGrafter"/>
</dbReference>
<dbReference type="SUPFAM" id="SSF51735">
    <property type="entry name" value="NAD(P)-binding Rossmann-fold domains"/>
    <property type="match status" value="1"/>
</dbReference>
<dbReference type="Gene3D" id="3.30.559.30">
    <property type="entry name" value="Nonribosomal peptide synthetase, condensation domain"/>
    <property type="match status" value="2"/>
</dbReference>
<dbReference type="InterPro" id="IPR013968">
    <property type="entry name" value="PKS_KR"/>
</dbReference>
<dbReference type="InterPro" id="IPR036291">
    <property type="entry name" value="NAD(P)-bd_dom_sf"/>
</dbReference>
<dbReference type="PANTHER" id="PTHR43775">
    <property type="entry name" value="FATTY ACID SYNTHASE"/>
    <property type="match status" value="1"/>
</dbReference>
<dbReference type="InterPro" id="IPR009081">
    <property type="entry name" value="PP-bd_ACP"/>
</dbReference>
<dbReference type="Gene3D" id="3.40.50.720">
    <property type="entry name" value="NAD(P)-binding Rossmann-like Domain"/>
    <property type="match status" value="1"/>
</dbReference>
<dbReference type="InterPro" id="IPR001242">
    <property type="entry name" value="Condensation_dom"/>
</dbReference>
<proteinExistence type="predicted"/>
<dbReference type="InterPro" id="IPR023213">
    <property type="entry name" value="CAT-like_dom_sf"/>
</dbReference>
<dbReference type="SMART" id="SM00823">
    <property type="entry name" value="PKS_PP"/>
    <property type="match status" value="2"/>
</dbReference>
<protein>
    <submittedName>
        <fullName evidence="5">Non-ribosomal peptide synthetase</fullName>
    </submittedName>
</protein>
<dbReference type="RefSeq" id="WP_021133475.1">
    <property type="nucleotide sequence ID" value="NZ_AQPH01000091.1"/>
</dbReference>
<dbReference type="Gene3D" id="3.30.559.10">
    <property type="entry name" value="Chloramphenicol acetyltransferase-like domain"/>
    <property type="match status" value="1"/>
</dbReference>
<dbReference type="Pfam" id="PF00668">
    <property type="entry name" value="Condensation"/>
    <property type="match status" value="1"/>
</dbReference>
<dbReference type="Gene3D" id="1.10.1200.10">
    <property type="entry name" value="ACP-like"/>
    <property type="match status" value="2"/>
</dbReference>
<evidence type="ECO:0000313" key="6">
    <source>
        <dbReference type="Proteomes" id="UP000015350"/>
    </source>
</evidence>
<feature type="domain" description="Carrier" evidence="4">
    <location>
        <begin position="278"/>
        <end position="354"/>
    </location>
</feature>
<dbReference type="PANTHER" id="PTHR43775:SF37">
    <property type="entry name" value="SI:DKEY-61P9.11"/>
    <property type="match status" value="1"/>
</dbReference>
<dbReference type="InterPro" id="IPR036736">
    <property type="entry name" value="ACP-like_sf"/>
</dbReference>
<comment type="cofactor">
    <cofactor evidence="1">
        <name>pantetheine 4'-phosphate</name>
        <dbReference type="ChEBI" id="CHEBI:47942"/>
    </cofactor>
</comment>
<dbReference type="PROSITE" id="PS50075">
    <property type="entry name" value="CARRIER"/>
    <property type="match status" value="2"/>
</dbReference>
<feature type="non-terminal residue" evidence="5">
    <location>
        <position position="1"/>
    </location>
</feature>
<keyword evidence="2" id="KW-0596">Phosphopantetheine</keyword>
<feature type="domain" description="Carrier" evidence="4">
    <location>
        <begin position="356"/>
        <end position="432"/>
    </location>
</feature>
<dbReference type="GO" id="GO:0031177">
    <property type="term" value="F:phosphopantetheine binding"/>
    <property type="evidence" value="ECO:0007669"/>
    <property type="project" value="InterPro"/>
</dbReference>
<dbReference type="InterPro" id="IPR050091">
    <property type="entry name" value="PKS_NRPS_Biosynth_Enz"/>
</dbReference>
<dbReference type="eggNOG" id="COG1020">
    <property type="taxonomic scope" value="Bacteria"/>
</dbReference>
<organism evidence="5 6">
    <name type="scientific">Magnetospirillum fulvum MGU-K5</name>
    <dbReference type="NCBI Taxonomy" id="1316936"/>
    <lineage>
        <taxon>Bacteria</taxon>
        <taxon>Pseudomonadati</taxon>
        <taxon>Pseudomonadota</taxon>
        <taxon>Alphaproteobacteria</taxon>
        <taxon>Rhodospirillales</taxon>
        <taxon>Rhodospirillaceae</taxon>
        <taxon>Magnetospirillum</taxon>
    </lineage>
</organism>
<dbReference type="Proteomes" id="UP000015350">
    <property type="component" value="Unassembled WGS sequence"/>
</dbReference>
<dbReference type="Pfam" id="PF00550">
    <property type="entry name" value="PP-binding"/>
    <property type="match status" value="2"/>
</dbReference>
<gene>
    <name evidence="5" type="ORF">K678_15970</name>
</gene>
<name>S9S721_MAGFU</name>
<dbReference type="STRING" id="1316936.K678_15970"/>
<evidence type="ECO:0000313" key="5">
    <source>
        <dbReference type="EMBL" id="EPY00459.1"/>
    </source>
</evidence>
<dbReference type="InterPro" id="IPR020806">
    <property type="entry name" value="PKS_PP-bd"/>
</dbReference>
<dbReference type="OrthoDB" id="9770470at2"/>
<dbReference type="eggNOG" id="COG1028">
    <property type="taxonomic scope" value="Bacteria"/>
</dbReference>
<evidence type="ECO:0000256" key="2">
    <source>
        <dbReference type="ARBA" id="ARBA00022450"/>
    </source>
</evidence>
<keyword evidence="3" id="KW-0597">Phosphoprotein</keyword>
<dbReference type="SMART" id="SM00822">
    <property type="entry name" value="PKS_KR"/>
    <property type="match status" value="1"/>
</dbReference>